<dbReference type="GO" id="GO:0005216">
    <property type="term" value="F:monoatomic ion channel activity"/>
    <property type="evidence" value="ECO:0007669"/>
    <property type="project" value="InterPro"/>
</dbReference>
<dbReference type="EMBL" id="BLLF01003774">
    <property type="protein sequence ID" value="GFH28184.1"/>
    <property type="molecule type" value="Genomic_DNA"/>
</dbReference>
<dbReference type="InterPro" id="IPR024862">
    <property type="entry name" value="TRPV"/>
</dbReference>
<evidence type="ECO:0000313" key="3">
    <source>
        <dbReference type="EMBL" id="GFH28184.1"/>
    </source>
</evidence>
<dbReference type="GO" id="GO:0098703">
    <property type="term" value="P:calcium ion import across plasma membrane"/>
    <property type="evidence" value="ECO:0007669"/>
    <property type="project" value="TreeGrafter"/>
</dbReference>
<dbReference type="Proteomes" id="UP000485058">
    <property type="component" value="Unassembled WGS sequence"/>
</dbReference>
<feature type="non-terminal residue" evidence="3">
    <location>
        <position position="135"/>
    </location>
</feature>
<keyword evidence="2" id="KW-0472">Membrane</keyword>
<feature type="non-terminal residue" evidence="3">
    <location>
        <position position="1"/>
    </location>
</feature>
<gene>
    <name evidence="3" type="ORF">HaLaN_26629</name>
</gene>
<protein>
    <submittedName>
        <fullName evidence="3">ANK_REP_REGION domain-containing protein</fullName>
    </submittedName>
</protein>
<reference evidence="3 4" key="1">
    <citation type="submission" date="2020-02" db="EMBL/GenBank/DDBJ databases">
        <title>Draft genome sequence of Haematococcus lacustris strain NIES-144.</title>
        <authorList>
            <person name="Morimoto D."/>
            <person name="Nakagawa S."/>
            <person name="Yoshida T."/>
            <person name="Sawayama S."/>
        </authorList>
    </citation>
    <scope>NUCLEOTIDE SEQUENCE [LARGE SCALE GENOMIC DNA]</scope>
    <source>
        <strain evidence="3 4">NIES-144</strain>
    </source>
</reference>
<accession>A0A6A0A732</accession>
<dbReference type="AlphaFoldDB" id="A0A6A0A732"/>
<keyword evidence="2" id="KW-1133">Transmembrane helix</keyword>
<proteinExistence type="predicted"/>
<dbReference type="PANTHER" id="PTHR10582:SF2">
    <property type="entry name" value="INACTIVE"/>
    <property type="match status" value="1"/>
</dbReference>
<feature type="transmembrane region" description="Helical" evidence="2">
    <location>
        <begin position="27"/>
        <end position="50"/>
    </location>
</feature>
<organism evidence="3 4">
    <name type="scientific">Haematococcus lacustris</name>
    <name type="common">Green alga</name>
    <name type="synonym">Haematococcus pluvialis</name>
    <dbReference type="NCBI Taxonomy" id="44745"/>
    <lineage>
        <taxon>Eukaryota</taxon>
        <taxon>Viridiplantae</taxon>
        <taxon>Chlorophyta</taxon>
        <taxon>core chlorophytes</taxon>
        <taxon>Chlorophyceae</taxon>
        <taxon>CS clade</taxon>
        <taxon>Chlamydomonadales</taxon>
        <taxon>Haematococcaceae</taxon>
        <taxon>Haematococcus</taxon>
    </lineage>
</organism>
<evidence type="ECO:0000256" key="2">
    <source>
        <dbReference type="SAM" id="Phobius"/>
    </source>
</evidence>
<keyword evidence="1" id="KW-0677">Repeat</keyword>
<evidence type="ECO:0000313" key="4">
    <source>
        <dbReference type="Proteomes" id="UP000485058"/>
    </source>
</evidence>
<dbReference type="GO" id="GO:0005886">
    <property type="term" value="C:plasma membrane"/>
    <property type="evidence" value="ECO:0007669"/>
    <property type="project" value="TreeGrafter"/>
</dbReference>
<name>A0A6A0A732_HAELA</name>
<dbReference type="PANTHER" id="PTHR10582">
    <property type="entry name" value="TRANSIENT RECEPTOR POTENTIAL ION CHANNEL PROTEIN"/>
    <property type="match status" value="1"/>
</dbReference>
<keyword evidence="4" id="KW-1185">Reference proteome</keyword>
<evidence type="ECO:0000256" key="1">
    <source>
        <dbReference type="ARBA" id="ARBA00022737"/>
    </source>
</evidence>
<sequence length="135" mass="15530">FLYGEAEYATYSASPFQAKRAVASALFVLYLVTCLLLLTNLLTALVLHAVKERYAEASRIWRLRWASYVLKAEARMPRAWQRRYRLGEPSYDSSLQQRVYNHVFEVVADKAEDSTALEALEAVMERLKKPKKVAL</sequence>
<keyword evidence="2" id="KW-0812">Transmembrane</keyword>
<comment type="caution">
    <text evidence="3">The sequence shown here is derived from an EMBL/GenBank/DDBJ whole genome shotgun (WGS) entry which is preliminary data.</text>
</comment>